<dbReference type="PANTHER" id="PTHR30137:SF19">
    <property type="entry name" value="LUCIFERASE-LIKE MONOOXYGENASE"/>
    <property type="match status" value="1"/>
</dbReference>
<dbReference type="InterPro" id="IPR036661">
    <property type="entry name" value="Luciferase-like_sf"/>
</dbReference>
<dbReference type="CDD" id="cd00347">
    <property type="entry name" value="Flavin_utilizing_monoxygenases"/>
    <property type="match status" value="1"/>
</dbReference>
<dbReference type="InterPro" id="IPR050766">
    <property type="entry name" value="Bact_Lucif_Oxidored"/>
</dbReference>
<name>A0ABW3UU21_9BACL</name>
<evidence type="ECO:0000313" key="4">
    <source>
        <dbReference type="Proteomes" id="UP001597180"/>
    </source>
</evidence>
<sequence length="345" mass="38149">MLRITNRKEGIAVRLSVLDQSPIAEGSSASEALALTARLAQETEQLGYSRFWVAEHHFTMSLAGSSPEVLISHLAARTSSIRIGSGGVMLPHYSAFKVAENFRLLEALYPGRIDLGIGRAPGGMPLSTRALQEGKTSALDLYPKQIEDLIDYLHDSLPDDHAYAGLRATPIVDTAPELWLLGSSGESARLAAQFGAGFAFAQFINGFGGDDEMRGYQRRFQPSVLGDKPKSLLAVFVICAETEEAANEIASSLDLRLLLFEKGRSSVTGTPSIEKAKRYPYTPYDRNRIEDNRKRMIVGTPEQVKARLLRLAEQYRTEELMLVTITYDFEAKLRSYRLLADAFDL</sequence>
<evidence type="ECO:0000313" key="3">
    <source>
        <dbReference type="EMBL" id="MFD1224403.1"/>
    </source>
</evidence>
<accession>A0ABW3UU21</accession>
<dbReference type="Gene3D" id="3.20.20.30">
    <property type="entry name" value="Luciferase-like domain"/>
    <property type="match status" value="1"/>
</dbReference>
<reference evidence="4" key="1">
    <citation type="journal article" date="2019" name="Int. J. Syst. Evol. Microbiol.">
        <title>The Global Catalogue of Microorganisms (GCM) 10K type strain sequencing project: providing services to taxonomists for standard genome sequencing and annotation.</title>
        <authorList>
            <consortium name="The Broad Institute Genomics Platform"/>
            <consortium name="The Broad Institute Genome Sequencing Center for Infectious Disease"/>
            <person name="Wu L."/>
            <person name="Ma J."/>
        </authorList>
    </citation>
    <scope>NUCLEOTIDE SEQUENCE [LARGE SCALE GENOMIC DNA]</scope>
    <source>
        <strain evidence="4">CCUG 53270</strain>
    </source>
</reference>
<comment type="caution">
    <text evidence="3">The sequence shown here is derived from an EMBL/GenBank/DDBJ whole genome shotgun (WGS) entry which is preliminary data.</text>
</comment>
<dbReference type="SUPFAM" id="SSF51679">
    <property type="entry name" value="Bacterial luciferase-like"/>
    <property type="match status" value="1"/>
</dbReference>
<dbReference type="EC" id="1.-.-.-" evidence="3"/>
<dbReference type="Proteomes" id="UP001597180">
    <property type="component" value="Unassembled WGS sequence"/>
</dbReference>
<comment type="similarity">
    <text evidence="1">To bacterial alkanal monooxygenase alpha and beta chains.</text>
</comment>
<organism evidence="3 4">
    <name type="scientific">Paenibacillus vulneris</name>
    <dbReference type="NCBI Taxonomy" id="1133364"/>
    <lineage>
        <taxon>Bacteria</taxon>
        <taxon>Bacillati</taxon>
        <taxon>Bacillota</taxon>
        <taxon>Bacilli</taxon>
        <taxon>Bacillales</taxon>
        <taxon>Paenibacillaceae</taxon>
        <taxon>Paenibacillus</taxon>
    </lineage>
</organism>
<dbReference type="RefSeq" id="WP_192703004.1">
    <property type="nucleotide sequence ID" value="NZ_BAABJG010000004.1"/>
</dbReference>
<dbReference type="InterPro" id="IPR011251">
    <property type="entry name" value="Luciferase-like_dom"/>
</dbReference>
<evidence type="ECO:0000259" key="2">
    <source>
        <dbReference type="Pfam" id="PF00296"/>
    </source>
</evidence>
<dbReference type="Pfam" id="PF00296">
    <property type="entry name" value="Bac_luciferase"/>
    <property type="match status" value="1"/>
</dbReference>
<evidence type="ECO:0000256" key="1">
    <source>
        <dbReference type="ARBA" id="ARBA00007789"/>
    </source>
</evidence>
<dbReference type="NCBIfam" id="TIGR03558">
    <property type="entry name" value="oxido_grp_1"/>
    <property type="match status" value="1"/>
</dbReference>
<keyword evidence="4" id="KW-1185">Reference proteome</keyword>
<dbReference type="InterPro" id="IPR019949">
    <property type="entry name" value="CmoO-like"/>
</dbReference>
<gene>
    <name evidence="3" type="ORF">ACFQ4B_30280</name>
</gene>
<dbReference type="GO" id="GO:0016491">
    <property type="term" value="F:oxidoreductase activity"/>
    <property type="evidence" value="ECO:0007669"/>
    <property type="project" value="UniProtKB-KW"/>
</dbReference>
<keyword evidence="3" id="KW-0560">Oxidoreductase</keyword>
<protein>
    <submittedName>
        <fullName evidence="3">LLM class flavin-dependent oxidoreductase</fullName>
        <ecNumber evidence="3">1.-.-.-</ecNumber>
    </submittedName>
</protein>
<proteinExistence type="predicted"/>
<dbReference type="EMBL" id="JBHTLU010000045">
    <property type="protein sequence ID" value="MFD1224403.1"/>
    <property type="molecule type" value="Genomic_DNA"/>
</dbReference>
<feature type="domain" description="Luciferase-like" evidence="2">
    <location>
        <begin position="15"/>
        <end position="314"/>
    </location>
</feature>
<dbReference type="PANTHER" id="PTHR30137">
    <property type="entry name" value="LUCIFERASE-LIKE MONOOXYGENASE"/>
    <property type="match status" value="1"/>
</dbReference>